<dbReference type="GO" id="GO:0005686">
    <property type="term" value="C:U2 snRNP"/>
    <property type="evidence" value="ECO:0007669"/>
    <property type="project" value="TreeGrafter"/>
</dbReference>
<dbReference type="PANTHER" id="PTHR10701:SF0">
    <property type="entry name" value="SMALL NUCLEAR RIBONUCLEOPROTEIN-ASSOCIATED PROTEIN B"/>
    <property type="match status" value="1"/>
</dbReference>
<proteinExistence type="inferred from homology"/>
<dbReference type="Gene3D" id="2.30.30.100">
    <property type="match status" value="1"/>
</dbReference>
<keyword evidence="6" id="KW-0694">RNA-binding</keyword>
<dbReference type="GO" id="GO:0005685">
    <property type="term" value="C:U1 snRNP"/>
    <property type="evidence" value="ECO:0007669"/>
    <property type="project" value="TreeGrafter"/>
</dbReference>
<dbReference type="EMBL" id="LT598448">
    <property type="protein sequence ID" value="SCU88332.1"/>
    <property type="molecule type" value="Genomic_DNA"/>
</dbReference>
<evidence type="ECO:0000256" key="5">
    <source>
        <dbReference type="ARBA" id="ARBA00022664"/>
    </source>
</evidence>
<keyword evidence="7" id="KW-0508">mRNA splicing</keyword>
<dbReference type="GO" id="GO:0070990">
    <property type="term" value="F:snRNP binding"/>
    <property type="evidence" value="ECO:0007669"/>
    <property type="project" value="TreeGrafter"/>
</dbReference>
<dbReference type="InterPro" id="IPR047575">
    <property type="entry name" value="Sm"/>
</dbReference>
<evidence type="ECO:0000256" key="8">
    <source>
        <dbReference type="ARBA" id="ARBA00023242"/>
    </source>
</evidence>
<evidence type="ECO:0000256" key="3">
    <source>
        <dbReference type="ARBA" id="ARBA00009123"/>
    </source>
</evidence>
<accession>A0A1G4JEB7</accession>
<dbReference type="InterPro" id="IPR010920">
    <property type="entry name" value="LSM_dom_sf"/>
</dbReference>
<feature type="compositionally biased region" description="Pro residues" evidence="11">
    <location>
        <begin position="158"/>
        <end position="171"/>
    </location>
</feature>
<feature type="region of interest" description="Disordered" evidence="11">
    <location>
        <begin position="116"/>
        <end position="171"/>
    </location>
</feature>
<dbReference type="GO" id="GO:0005682">
    <property type="term" value="C:U5 snRNP"/>
    <property type="evidence" value="ECO:0007669"/>
    <property type="project" value="TreeGrafter"/>
</dbReference>
<evidence type="ECO:0000256" key="7">
    <source>
        <dbReference type="ARBA" id="ARBA00023187"/>
    </source>
</evidence>
<protein>
    <recommendedName>
        <fullName evidence="10">Sm protein B</fullName>
    </recommendedName>
</protein>
<dbReference type="GO" id="GO:0071004">
    <property type="term" value="C:U2-type prespliceosome"/>
    <property type="evidence" value="ECO:0007669"/>
    <property type="project" value="TreeGrafter"/>
</dbReference>
<evidence type="ECO:0000256" key="2">
    <source>
        <dbReference type="ARBA" id="ARBA00004496"/>
    </source>
</evidence>
<dbReference type="OrthoDB" id="2020720at2759"/>
<gene>
    <name evidence="13" type="ORF">LANO_0D01794G</name>
</gene>
<keyword evidence="5" id="KW-0507">mRNA processing</keyword>
<evidence type="ECO:0000256" key="4">
    <source>
        <dbReference type="ARBA" id="ARBA00022490"/>
    </source>
</evidence>
<dbReference type="GO" id="GO:0046540">
    <property type="term" value="C:U4/U6 x U5 tri-snRNP complex"/>
    <property type="evidence" value="ECO:0007669"/>
    <property type="project" value="TreeGrafter"/>
</dbReference>
<keyword evidence="8" id="KW-0539">Nucleus</keyword>
<evidence type="ECO:0000256" key="9">
    <source>
        <dbReference type="ARBA" id="ARBA00023274"/>
    </source>
</evidence>
<keyword evidence="9" id="KW-0687">Ribonucleoprotein</keyword>
<evidence type="ECO:0000313" key="14">
    <source>
        <dbReference type="Proteomes" id="UP000189911"/>
    </source>
</evidence>
<evidence type="ECO:0000256" key="10">
    <source>
        <dbReference type="ARBA" id="ARBA00041355"/>
    </source>
</evidence>
<reference evidence="14" key="1">
    <citation type="submission" date="2016-03" db="EMBL/GenBank/DDBJ databases">
        <authorList>
            <person name="Devillers Hugo."/>
        </authorList>
    </citation>
    <scope>NUCLEOTIDE SEQUENCE [LARGE SCALE GENOMIC DNA]</scope>
</reference>
<comment type="subcellular location">
    <subcellularLocation>
        <location evidence="2">Cytoplasm</location>
    </subcellularLocation>
    <subcellularLocation>
        <location evidence="1">Nucleus</location>
    </subcellularLocation>
</comment>
<dbReference type="InterPro" id="IPR001163">
    <property type="entry name" value="Sm_dom_euk/arc"/>
</dbReference>
<dbReference type="Proteomes" id="UP000189911">
    <property type="component" value="Chromosome D"/>
</dbReference>
<dbReference type="PROSITE" id="PS52002">
    <property type="entry name" value="SM"/>
    <property type="match status" value="1"/>
</dbReference>
<comment type="similarity">
    <text evidence="3">Belongs to the snRNP SmB/SmN family.</text>
</comment>
<dbReference type="CDD" id="cd01717">
    <property type="entry name" value="Sm_B"/>
    <property type="match status" value="1"/>
</dbReference>
<dbReference type="InterPro" id="IPR050914">
    <property type="entry name" value="snRNP_SmB/NAA38-like"/>
</dbReference>
<dbReference type="GO" id="GO:0005737">
    <property type="term" value="C:cytoplasm"/>
    <property type="evidence" value="ECO:0007669"/>
    <property type="project" value="UniProtKB-SubCell"/>
</dbReference>
<keyword evidence="14" id="KW-1185">Reference proteome</keyword>
<evidence type="ECO:0000259" key="12">
    <source>
        <dbReference type="PROSITE" id="PS52002"/>
    </source>
</evidence>
<dbReference type="GO" id="GO:0003723">
    <property type="term" value="F:RNA binding"/>
    <property type="evidence" value="ECO:0007669"/>
    <property type="project" value="UniProtKB-KW"/>
</dbReference>
<dbReference type="SMART" id="SM00651">
    <property type="entry name" value="Sm"/>
    <property type="match status" value="1"/>
</dbReference>
<dbReference type="SUPFAM" id="SSF50182">
    <property type="entry name" value="Sm-like ribonucleoproteins"/>
    <property type="match status" value="1"/>
</dbReference>
<organism evidence="13 14">
    <name type="scientific">Lachancea nothofagi CBS 11611</name>
    <dbReference type="NCBI Taxonomy" id="1266666"/>
    <lineage>
        <taxon>Eukaryota</taxon>
        <taxon>Fungi</taxon>
        <taxon>Dikarya</taxon>
        <taxon>Ascomycota</taxon>
        <taxon>Saccharomycotina</taxon>
        <taxon>Saccharomycetes</taxon>
        <taxon>Saccharomycetales</taxon>
        <taxon>Saccharomycetaceae</taxon>
        <taxon>Lachancea</taxon>
    </lineage>
</organism>
<name>A0A1G4JEB7_9SACH</name>
<dbReference type="PANTHER" id="PTHR10701">
    <property type="entry name" value="SMALL NUCLEAR RIBONUCLEOPROTEIN-ASSOCIATED PROTEIN B AND N"/>
    <property type="match status" value="1"/>
</dbReference>
<dbReference type="GO" id="GO:0071013">
    <property type="term" value="C:catalytic step 2 spliceosome"/>
    <property type="evidence" value="ECO:0007669"/>
    <property type="project" value="TreeGrafter"/>
</dbReference>
<sequence length="171" mass="18714">MSVKVSHKSKLSDLLRYRIRVLTNDGIAFVGELMAFDAHMNLVLAECVEHRIPATQMSQLKSKNKDLNAQPKIETRTLGLVVLRGDQVLTTVVESGPTMSKKERALVQEKKIAQLNKQKRKGKGIIKPVSGNNGPAGVSKPGAGSKPVVGFQKGSQPQPRPFQPPPGFKRR</sequence>
<dbReference type="GO" id="GO:0005687">
    <property type="term" value="C:U4 snRNP"/>
    <property type="evidence" value="ECO:0007669"/>
    <property type="project" value="TreeGrafter"/>
</dbReference>
<evidence type="ECO:0000313" key="13">
    <source>
        <dbReference type="EMBL" id="SCU88332.1"/>
    </source>
</evidence>
<evidence type="ECO:0000256" key="6">
    <source>
        <dbReference type="ARBA" id="ARBA00022884"/>
    </source>
</evidence>
<dbReference type="Pfam" id="PF01423">
    <property type="entry name" value="LSM"/>
    <property type="match status" value="1"/>
</dbReference>
<evidence type="ECO:0000256" key="1">
    <source>
        <dbReference type="ARBA" id="ARBA00004123"/>
    </source>
</evidence>
<feature type="domain" description="Sm" evidence="12">
    <location>
        <begin position="6"/>
        <end position="97"/>
    </location>
</feature>
<evidence type="ECO:0000256" key="11">
    <source>
        <dbReference type="SAM" id="MobiDB-lite"/>
    </source>
</evidence>
<dbReference type="AlphaFoldDB" id="A0A1G4JEB7"/>
<dbReference type="GO" id="GO:0000398">
    <property type="term" value="P:mRNA splicing, via spliceosome"/>
    <property type="evidence" value="ECO:0007669"/>
    <property type="project" value="TreeGrafter"/>
</dbReference>
<keyword evidence="4" id="KW-0963">Cytoplasm</keyword>